<name>A0A0B7B191_9EUPU</name>
<evidence type="ECO:0000313" key="1">
    <source>
        <dbReference type="EMBL" id="CEK85865.1"/>
    </source>
</evidence>
<sequence length="54" mass="6135">MPLSVFNFFVDKVSRSIHGSTGCHDSRRVVLHKSRLVLQSPISSIQDPQNNQDR</sequence>
<dbReference type="AlphaFoldDB" id="A0A0B7B191"/>
<organism evidence="1">
    <name type="scientific">Arion vulgaris</name>
    <dbReference type="NCBI Taxonomy" id="1028688"/>
    <lineage>
        <taxon>Eukaryota</taxon>
        <taxon>Metazoa</taxon>
        <taxon>Spiralia</taxon>
        <taxon>Lophotrochozoa</taxon>
        <taxon>Mollusca</taxon>
        <taxon>Gastropoda</taxon>
        <taxon>Heterobranchia</taxon>
        <taxon>Euthyneura</taxon>
        <taxon>Panpulmonata</taxon>
        <taxon>Eupulmonata</taxon>
        <taxon>Stylommatophora</taxon>
        <taxon>Helicina</taxon>
        <taxon>Arionoidea</taxon>
        <taxon>Arionidae</taxon>
        <taxon>Arion</taxon>
    </lineage>
</organism>
<proteinExistence type="predicted"/>
<reference evidence="1" key="1">
    <citation type="submission" date="2014-12" db="EMBL/GenBank/DDBJ databases">
        <title>Insight into the proteome of Arion vulgaris.</title>
        <authorList>
            <person name="Aradska J."/>
            <person name="Bulat T."/>
            <person name="Smidak R."/>
            <person name="Sarate P."/>
            <person name="Gangsoo J."/>
            <person name="Sialana F."/>
            <person name="Bilban M."/>
            <person name="Lubec G."/>
        </authorList>
    </citation>
    <scope>NUCLEOTIDE SEQUENCE</scope>
    <source>
        <tissue evidence="1">Skin</tissue>
    </source>
</reference>
<dbReference type="EMBL" id="HACG01039000">
    <property type="protein sequence ID" value="CEK85865.1"/>
    <property type="molecule type" value="Transcribed_RNA"/>
</dbReference>
<gene>
    <name evidence="1" type="primary">ORF150671</name>
</gene>
<protein>
    <submittedName>
        <fullName evidence="1">Uncharacterized protein</fullName>
    </submittedName>
</protein>
<accession>A0A0B7B191</accession>